<dbReference type="Bgee" id="ENSLOCG00000011234">
    <property type="expression patterns" value="Expressed in testis and 5 other cell types or tissues"/>
</dbReference>
<dbReference type="eggNOG" id="ENOG502R9P3">
    <property type="taxonomic scope" value="Eukaryota"/>
</dbReference>
<accession>W5MZJ7</accession>
<keyword evidence="5" id="KW-1185">Reference proteome</keyword>
<dbReference type="Ensembl" id="ENSLOCT00000013835.1">
    <property type="protein sequence ID" value="ENSLOCP00000013806.1"/>
    <property type="gene ID" value="ENSLOCG00000011234.1"/>
</dbReference>
<dbReference type="STRING" id="7918.ENSLOCP00000013806"/>
<evidence type="ECO:0000256" key="1">
    <source>
        <dbReference type="SAM" id="Coils"/>
    </source>
</evidence>
<feature type="compositionally biased region" description="Polar residues" evidence="2">
    <location>
        <begin position="547"/>
        <end position="566"/>
    </location>
</feature>
<feature type="compositionally biased region" description="Basic and acidic residues" evidence="2">
    <location>
        <begin position="493"/>
        <end position="502"/>
    </location>
</feature>
<proteinExistence type="predicted"/>
<protein>
    <recommendedName>
        <fullName evidence="3">DUF4795 domain-containing protein</fullName>
    </recommendedName>
</protein>
<sequence length="587" mass="66906">MFTQLDKLRVTLESTISSSSTLLQRSLAQEEERQGQGAEELGGRRGDRSLGSRGEKEDTTYPSCCVDVSRKVSQLFRRYEELQGLVSSHLSRQGDRVRTGPLSQNSEVITQVQHAILQLQAECEKLSSTASHLLQEHGQKQQDIAHLYKSMEILEEKKADKDRVEMDIDVKADKRALELKVSRLQFDTTTEQLNNMFQELLNKISGQEQDWQRVIEKISAEMDCKLDRIELEPLKRQLEDRWKAIRKQLQEQPTPQYELDDAAGIRKQLVARFHCISCDRPVDMLTPGPHVVTMPSVPSLPLHKSSRPYTVYELEQVRQHCRSLKPGSNQIHFEMAASEKRMVHTRQLHTLLCRQIDRVQSQFRGSERVSSQGYREHSQMRCTTATGLPHRASDSVPRHERIPELSDYGYLAVSRSCGGSHTLTFPSRRYTRLQHIAHFIQAEEEAQPAPILRHQPEEVDILGLDGHIYKGRLDTRVTSRTEAKLPTISLKDSSNRNKDRATRSLPQKPSTPEMSTGAPSRPQSAKTQRSRSASARSFRDRPMSSLGRLSQTTIVQHPTQSTSERQGTLEIRMDLNQSAEEEPLTTV</sequence>
<dbReference type="EMBL" id="AHAT01000262">
    <property type="status" value="NOT_ANNOTATED_CDS"/>
    <property type="molecule type" value="Genomic_DNA"/>
</dbReference>
<name>W5MZJ7_LEPOC</name>
<dbReference type="InterPro" id="IPR032013">
    <property type="entry name" value="DUF4795"/>
</dbReference>
<dbReference type="GeneTree" id="ENSGT00940000161294"/>
<feature type="region of interest" description="Disordered" evidence="2">
    <location>
        <begin position="478"/>
        <end position="587"/>
    </location>
</feature>
<keyword evidence="1" id="KW-0175">Coiled coil</keyword>
<dbReference type="AlphaFoldDB" id="W5MZJ7"/>
<feature type="coiled-coil region" evidence="1">
    <location>
        <begin position="109"/>
        <end position="136"/>
    </location>
</feature>
<reference evidence="4" key="2">
    <citation type="submission" date="2025-08" db="UniProtKB">
        <authorList>
            <consortium name="Ensembl"/>
        </authorList>
    </citation>
    <scope>IDENTIFICATION</scope>
</reference>
<reference evidence="5" key="1">
    <citation type="submission" date="2011-12" db="EMBL/GenBank/DDBJ databases">
        <title>The Draft Genome of Lepisosteus oculatus.</title>
        <authorList>
            <consortium name="The Broad Institute Genome Assembly &amp; Analysis Group"/>
            <consortium name="Computational R&amp;D Group"/>
            <consortium name="and Sequencing Platform"/>
            <person name="Di Palma F."/>
            <person name="Alfoldi J."/>
            <person name="Johnson J."/>
            <person name="Berlin A."/>
            <person name="Gnerre S."/>
            <person name="Jaffe D."/>
            <person name="MacCallum I."/>
            <person name="Young S."/>
            <person name="Walker B.J."/>
            <person name="Lander E.S."/>
            <person name="Lindblad-Toh K."/>
        </authorList>
    </citation>
    <scope>NUCLEOTIDE SEQUENCE [LARGE SCALE GENOMIC DNA]</scope>
</reference>
<evidence type="ECO:0000313" key="4">
    <source>
        <dbReference type="Ensembl" id="ENSLOCP00000013806.1"/>
    </source>
</evidence>
<dbReference type="OMA" id="NREHLQM"/>
<evidence type="ECO:0000256" key="2">
    <source>
        <dbReference type="SAM" id="MobiDB-lite"/>
    </source>
</evidence>
<dbReference type="Proteomes" id="UP000018468">
    <property type="component" value="Linkage group LG10"/>
</dbReference>
<reference evidence="4" key="3">
    <citation type="submission" date="2025-09" db="UniProtKB">
        <authorList>
            <consortium name="Ensembl"/>
        </authorList>
    </citation>
    <scope>IDENTIFICATION</scope>
</reference>
<feature type="compositionally biased region" description="Basic and acidic residues" evidence="2">
    <location>
        <begin position="41"/>
        <end position="59"/>
    </location>
</feature>
<dbReference type="PANTHER" id="PTHR46766">
    <property type="entry name" value="GLUTAMINE-RICH PROTEIN 2"/>
    <property type="match status" value="1"/>
</dbReference>
<evidence type="ECO:0000259" key="3">
    <source>
        <dbReference type="Pfam" id="PF16043"/>
    </source>
</evidence>
<dbReference type="InParanoid" id="W5MZJ7"/>
<evidence type="ECO:0000313" key="5">
    <source>
        <dbReference type="Proteomes" id="UP000018468"/>
    </source>
</evidence>
<feature type="domain" description="DUF4795" evidence="3">
    <location>
        <begin position="104"/>
        <end position="309"/>
    </location>
</feature>
<feature type="compositionally biased region" description="Polar residues" evidence="2">
    <location>
        <begin position="504"/>
        <end position="523"/>
    </location>
</feature>
<dbReference type="Pfam" id="PF16043">
    <property type="entry name" value="DUF4795"/>
    <property type="match status" value="1"/>
</dbReference>
<dbReference type="PANTHER" id="PTHR46766:SF1">
    <property type="entry name" value="GLUTAMINE-RICH PROTEIN 2"/>
    <property type="match status" value="1"/>
</dbReference>
<feature type="compositionally biased region" description="Low complexity" evidence="2">
    <location>
        <begin position="524"/>
        <end position="536"/>
    </location>
</feature>
<dbReference type="EMBL" id="AHAT01000264">
    <property type="status" value="NOT_ANNOTATED_CDS"/>
    <property type="molecule type" value="Genomic_DNA"/>
</dbReference>
<dbReference type="EMBL" id="AHAT01000263">
    <property type="status" value="NOT_ANNOTATED_CDS"/>
    <property type="molecule type" value="Genomic_DNA"/>
</dbReference>
<feature type="region of interest" description="Disordered" evidence="2">
    <location>
        <begin position="21"/>
        <end position="61"/>
    </location>
</feature>
<organism evidence="4 5">
    <name type="scientific">Lepisosteus oculatus</name>
    <name type="common">Spotted gar</name>
    <dbReference type="NCBI Taxonomy" id="7918"/>
    <lineage>
        <taxon>Eukaryota</taxon>
        <taxon>Metazoa</taxon>
        <taxon>Chordata</taxon>
        <taxon>Craniata</taxon>
        <taxon>Vertebrata</taxon>
        <taxon>Euteleostomi</taxon>
        <taxon>Actinopterygii</taxon>
        <taxon>Neopterygii</taxon>
        <taxon>Holostei</taxon>
        <taxon>Semionotiformes</taxon>
        <taxon>Lepisosteidae</taxon>
        <taxon>Lepisosteus</taxon>
    </lineage>
</organism>